<dbReference type="Pfam" id="PF05899">
    <property type="entry name" value="Cupin_3"/>
    <property type="match status" value="1"/>
</dbReference>
<sequence length="110" mass="12050">MDRYVNAHEVEFDQLPLEEHDILAGRPAAAAKTLGEFLGTELGLWTLTAGTVRDVEVDEVFVVLAGDATVRFETGESIELAPGVVVRLHAGERTEWEVRSTLRKIYVAAG</sequence>
<dbReference type="RefSeq" id="WP_165263709.1">
    <property type="nucleotide sequence ID" value="NZ_JAAKZY010000101.1"/>
</dbReference>
<dbReference type="PANTHER" id="PTHR40943">
    <property type="entry name" value="CYTOPLASMIC PROTEIN-RELATED"/>
    <property type="match status" value="1"/>
</dbReference>
<accession>A0A6G4VB38</accession>
<dbReference type="Proteomes" id="UP000472335">
    <property type="component" value="Unassembled WGS sequence"/>
</dbReference>
<dbReference type="PANTHER" id="PTHR40943:SF1">
    <property type="entry name" value="CYTOPLASMIC PROTEIN"/>
    <property type="match status" value="1"/>
</dbReference>
<dbReference type="Gene3D" id="2.60.120.10">
    <property type="entry name" value="Jelly Rolls"/>
    <property type="match status" value="1"/>
</dbReference>
<dbReference type="InterPro" id="IPR014710">
    <property type="entry name" value="RmlC-like_jellyroll"/>
</dbReference>
<evidence type="ECO:0000313" key="3">
    <source>
        <dbReference type="Proteomes" id="UP000472335"/>
    </source>
</evidence>
<reference evidence="2 3" key="1">
    <citation type="submission" date="2020-02" db="EMBL/GenBank/DDBJ databases">
        <title>Whole-genome analyses of novel actinobacteria.</title>
        <authorList>
            <person name="Sahin N."/>
            <person name="Gencbay T."/>
        </authorList>
    </citation>
    <scope>NUCLEOTIDE SEQUENCE [LARGE SCALE GENOMIC DNA]</scope>
    <source>
        <strain evidence="2 3">HC44</strain>
    </source>
</reference>
<protein>
    <submittedName>
        <fullName evidence="2">DUF861 domain-containing protein</fullName>
    </submittedName>
</protein>
<dbReference type="SUPFAM" id="SSF51182">
    <property type="entry name" value="RmlC-like cupins"/>
    <property type="match status" value="1"/>
</dbReference>
<dbReference type="EMBL" id="JAAKZY010000101">
    <property type="protein sequence ID" value="NGO11348.1"/>
    <property type="molecule type" value="Genomic_DNA"/>
</dbReference>
<dbReference type="AlphaFoldDB" id="A0A6G4VB38"/>
<organism evidence="2 3">
    <name type="scientific">Streptomyces scabichelini</name>
    <dbReference type="NCBI Taxonomy" id="2711217"/>
    <lineage>
        <taxon>Bacteria</taxon>
        <taxon>Bacillati</taxon>
        <taxon>Actinomycetota</taxon>
        <taxon>Actinomycetes</taxon>
        <taxon>Kitasatosporales</taxon>
        <taxon>Streptomycetaceae</taxon>
        <taxon>Streptomyces</taxon>
    </lineage>
</organism>
<gene>
    <name evidence="2" type="ORF">G5C60_28030</name>
</gene>
<comment type="caution">
    <text evidence="2">The sequence shown here is derived from an EMBL/GenBank/DDBJ whole genome shotgun (WGS) entry which is preliminary data.</text>
</comment>
<name>A0A6G4VB38_9ACTN</name>
<proteinExistence type="predicted"/>
<feature type="domain" description="(S)-ureidoglycine aminohydrolase cupin" evidence="1">
    <location>
        <begin position="41"/>
        <end position="106"/>
    </location>
</feature>
<keyword evidence="3" id="KW-1185">Reference proteome</keyword>
<dbReference type="InterPro" id="IPR008579">
    <property type="entry name" value="UGlyAH_Cupin_dom"/>
</dbReference>
<evidence type="ECO:0000313" key="2">
    <source>
        <dbReference type="EMBL" id="NGO11348.1"/>
    </source>
</evidence>
<evidence type="ECO:0000259" key="1">
    <source>
        <dbReference type="Pfam" id="PF05899"/>
    </source>
</evidence>
<dbReference type="InterPro" id="IPR011051">
    <property type="entry name" value="RmlC_Cupin_sf"/>
</dbReference>